<comment type="caution">
    <text evidence="1">The sequence shown here is derived from an EMBL/GenBank/DDBJ whole genome shotgun (WGS) entry which is preliminary data.</text>
</comment>
<keyword evidence="2" id="KW-1185">Reference proteome</keyword>
<dbReference type="Proteomes" id="UP000664265">
    <property type="component" value="Unassembled WGS sequence"/>
</dbReference>
<evidence type="ECO:0000313" key="1">
    <source>
        <dbReference type="EMBL" id="MBO1362865.1"/>
    </source>
</evidence>
<name>A0ABS3M3W1_9BACT</name>
<accession>A0ABS3M3W1</accession>
<sequence>MRRDFHADDGLYKVKGKHISDKSLAAEHVLNKSTNLCTPAKVKMNKNENEKNAGASPGALITLTLPTRNKPSISFL</sequence>
<proteinExistence type="predicted"/>
<evidence type="ECO:0000313" key="2">
    <source>
        <dbReference type="Proteomes" id="UP000664265"/>
    </source>
</evidence>
<gene>
    <name evidence="1" type="ORF">JHU38_03585</name>
</gene>
<protein>
    <submittedName>
        <fullName evidence="1">Uncharacterized protein</fullName>
    </submittedName>
</protein>
<dbReference type="EMBL" id="JAERMS010000006">
    <property type="protein sequence ID" value="MBO1362865.1"/>
    <property type="molecule type" value="Genomic_DNA"/>
</dbReference>
<reference evidence="1 2" key="1">
    <citation type="submission" date="2021-01" db="EMBL/GenBank/DDBJ databases">
        <title>Prevotella A2931 sp. nov.</title>
        <authorList>
            <person name="Buhl M."/>
            <person name="Oberhettinger P."/>
        </authorList>
    </citation>
    <scope>NUCLEOTIDE SEQUENCE [LARGE SCALE GENOMIC DNA]</scope>
    <source>
        <strain evidence="1 2">A2931</strain>
    </source>
</reference>
<dbReference type="RefSeq" id="WP_146156970.1">
    <property type="nucleotide sequence ID" value="NZ_JAERMS010000006.1"/>
</dbReference>
<organism evidence="1 2">
    <name type="scientific">Prevotella illustrans</name>
    <dbReference type="NCBI Taxonomy" id="2800387"/>
    <lineage>
        <taxon>Bacteria</taxon>
        <taxon>Pseudomonadati</taxon>
        <taxon>Bacteroidota</taxon>
        <taxon>Bacteroidia</taxon>
        <taxon>Bacteroidales</taxon>
        <taxon>Prevotellaceae</taxon>
        <taxon>Prevotella</taxon>
    </lineage>
</organism>